<accession>A0ABQ1SFU7</accession>
<comment type="caution">
    <text evidence="1">The sequence shown here is derived from an EMBL/GenBank/DDBJ whole genome shotgun (WGS) entry which is preliminary data.</text>
</comment>
<organism evidence="1 2">
    <name type="scientific">Psychroflexus planctonicus</name>
    <dbReference type="NCBI Taxonomy" id="1526575"/>
    <lineage>
        <taxon>Bacteria</taxon>
        <taxon>Pseudomonadati</taxon>
        <taxon>Bacteroidota</taxon>
        <taxon>Flavobacteriia</taxon>
        <taxon>Flavobacteriales</taxon>
        <taxon>Flavobacteriaceae</taxon>
        <taxon>Psychroflexus</taxon>
    </lineage>
</organism>
<dbReference type="Proteomes" id="UP000599179">
    <property type="component" value="Unassembled WGS sequence"/>
</dbReference>
<reference evidence="2" key="1">
    <citation type="journal article" date="2019" name="Int. J. Syst. Evol. Microbiol.">
        <title>The Global Catalogue of Microorganisms (GCM) 10K type strain sequencing project: providing services to taxonomists for standard genome sequencing and annotation.</title>
        <authorList>
            <consortium name="The Broad Institute Genomics Platform"/>
            <consortium name="The Broad Institute Genome Sequencing Center for Infectious Disease"/>
            <person name="Wu L."/>
            <person name="Ma J."/>
        </authorList>
    </citation>
    <scope>NUCLEOTIDE SEQUENCE [LARGE SCALE GENOMIC DNA]</scope>
    <source>
        <strain evidence="2">CGMCC 1.12931</strain>
    </source>
</reference>
<gene>
    <name evidence="1" type="ORF">GCM10010832_17390</name>
</gene>
<dbReference type="Gene3D" id="2.30.110.10">
    <property type="entry name" value="Electron Transport, Fmn-binding Protein, Chain A"/>
    <property type="match status" value="1"/>
</dbReference>
<keyword evidence="2" id="KW-1185">Reference proteome</keyword>
<dbReference type="SUPFAM" id="SSF50475">
    <property type="entry name" value="FMN-binding split barrel"/>
    <property type="match status" value="1"/>
</dbReference>
<dbReference type="PANTHER" id="PTHR35802">
    <property type="entry name" value="PROTEASE SYNTHASE AND SPORULATION PROTEIN PAI 2"/>
    <property type="match status" value="1"/>
</dbReference>
<dbReference type="InterPro" id="IPR007396">
    <property type="entry name" value="TR_PAI2-type"/>
</dbReference>
<dbReference type="InterPro" id="IPR012349">
    <property type="entry name" value="Split_barrel_FMN-bd"/>
</dbReference>
<dbReference type="PANTHER" id="PTHR35802:SF1">
    <property type="entry name" value="PROTEASE SYNTHASE AND SPORULATION PROTEIN PAI 2"/>
    <property type="match status" value="1"/>
</dbReference>
<dbReference type="EMBL" id="BMGM01000007">
    <property type="protein sequence ID" value="GGE37659.1"/>
    <property type="molecule type" value="Genomic_DNA"/>
</dbReference>
<dbReference type="PIRSF" id="PIRSF010372">
    <property type="entry name" value="PaiB"/>
    <property type="match status" value="1"/>
</dbReference>
<protein>
    <submittedName>
        <fullName evidence="1">Transcriptional regulator</fullName>
    </submittedName>
</protein>
<proteinExistence type="predicted"/>
<evidence type="ECO:0000313" key="2">
    <source>
        <dbReference type="Proteomes" id="UP000599179"/>
    </source>
</evidence>
<evidence type="ECO:0000313" key="1">
    <source>
        <dbReference type="EMBL" id="GGE37659.1"/>
    </source>
</evidence>
<sequence>MNLKYPANHFIEKNKEALKGLIEAFPLATLISTYQDQIHTSYLPFIWDANGFLIGHLDANNPQVALLKDGKKVSLIFNGPEAYISPAHFITNELPTYNYCKVEINGIIRPIADEDLKQAIIKLTSHLEGKQAAYQLTENEKRLHSLINYIYGFKIEIEQLQGRFKMSQDKSKLHQKKAVNLMCEIDKHHTEVFLDVYKKQIQ</sequence>
<dbReference type="Pfam" id="PF04299">
    <property type="entry name" value="FMN_bind_2"/>
    <property type="match status" value="1"/>
</dbReference>
<name>A0ABQ1SFU7_9FLAO</name>